<sequence>MKRKMAVLLAVCMTAAGIWGCGSRETNESTKIETVEAKEESKDAAKEEEETVPAVSITPVETTSEAPAKIGEWVATKKPSSVDNQFHTVYYRITDVVRDEAEVMAAVEASGSTFEPDPLDEHLEYCMLTYEVYFPSDFPQEEAGIMDTGLSFYVENPNGFNYFEADEGSYQFYSGSATDISEWPDVFELNAGEIFTEGKAVFAMVKDGSDYIFETSYMTQTGEIGRSFVAGK</sequence>
<evidence type="ECO:0008006" key="5">
    <source>
        <dbReference type="Google" id="ProtNLM"/>
    </source>
</evidence>
<reference evidence="3" key="2">
    <citation type="submission" date="2021-09" db="EMBL/GenBank/DDBJ databases">
        <authorList>
            <person name="Gilroy R."/>
        </authorList>
    </citation>
    <scope>NUCLEOTIDE SEQUENCE</scope>
    <source>
        <strain evidence="3">USAMLcec4-12693</strain>
    </source>
</reference>
<gene>
    <name evidence="3" type="ORF">K8V39_08595</name>
</gene>
<dbReference type="Proteomes" id="UP000813420">
    <property type="component" value="Unassembled WGS sequence"/>
</dbReference>
<evidence type="ECO:0000256" key="2">
    <source>
        <dbReference type="SAM" id="SignalP"/>
    </source>
</evidence>
<dbReference type="AlphaFoldDB" id="A0A9D2VYQ3"/>
<keyword evidence="2" id="KW-0732">Signal</keyword>
<feature type="compositionally biased region" description="Basic and acidic residues" evidence="1">
    <location>
        <begin position="26"/>
        <end position="45"/>
    </location>
</feature>
<organism evidence="3 4">
    <name type="scientific">Merdimonas faecis</name>
    <dbReference type="NCBI Taxonomy" id="1653435"/>
    <lineage>
        <taxon>Bacteria</taxon>
        <taxon>Bacillati</taxon>
        <taxon>Bacillota</taxon>
        <taxon>Clostridia</taxon>
        <taxon>Lachnospirales</taxon>
        <taxon>Lachnospiraceae</taxon>
        <taxon>Merdimonas</taxon>
    </lineage>
</organism>
<evidence type="ECO:0000313" key="3">
    <source>
        <dbReference type="EMBL" id="HJH50308.1"/>
    </source>
</evidence>
<accession>A0A9D2VYQ3</accession>
<feature type="signal peptide" evidence="2">
    <location>
        <begin position="1"/>
        <end position="20"/>
    </location>
</feature>
<feature type="chain" id="PRO_5039656400" description="DUF4352 domain-containing protein" evidence="2">
    <location>
        <begin position="21"/>
        <end position="232"/>
    </location>
</feature>
<reference evidence="3" key="1">
    <citation type="journal article" date="2021" name="PeerJ">
        <title>Extensive microbial diversity within the chicken gut microbiome revealed by metagenomics and culture.</title>
        <authorList>
            <person name="Gilroy R."/>
            <person name="Ravi A."/>
            <person name="Getino M."/>
            <person name="Pursley I."/>
            <person name="Horton D.L."/>
            <person name="Alikhan N.F."/>
            <person name="Baker D."/>
            <person name="Gharbi K."/>
            <person name="Hall N."/>
            <person name="Watson M."/>
            <person name="Adriaenssens E.M."/>
            <person name="Foster-Nyarko E."/>
            <person name="Jarju S."/>
            <person name="Secka A."/>
            <person name="Antonio M."/>
            <person name="Oren A."/>
            <person name="Chaudhuri R.R."/>
            <person name="La Ragione R."/>
            <person name="Hildebrand F."/>
            <person name="Pallen M.J."/>
        </authorList>
    </citation>
    <scope>NUCLEOTIDE SEQUENCE</scope>
    <source>
        <strain evidence="3">USAMLcec4-12693</strain>
    </source>
</reference>
<name>A0A9D2VYQ3_9FIRM</name>
<feature type="region of interest" description="Disordered" evidence="1">
    <location>
        <begin position="26"/>
        <end position="53"/>
    </location>
</feature>
<proteinExistence type="predicted"/>
<protein>
    <recommendedName>
        <fullName evidence="5">DUF4352 domain-containing protein</fullName>
    </recommendedName>
</protein>
<dbReference type="RefSeq" id="WP_070089738.1">
    <property type="nucleotide sequence ID" value="NZ_CABMJS010000022.1"/>
</dbReference>
<evidence type="ECO:0000313" key="4">
    <source>
        <dbReference type="Proteomes" id="UP000813420"/>
    </source>
</evidence>
<dbReference type="OrthoDB" id="2083769at2"/>
<evidence type="ECO:0000256" key="1">
    <source>
        <dbReference type="SAM" id="MobiDB-lite"/>
    </source>
</evidence>
<comment type="caution">
    <text evidence="3">The sequence shown here is derived from an EMBL/GenBank/DDBJ whole genome shotgun (WGS) entry which is preliminary data.</text>
</comment>
<dbReference type="EMBL" id="DYXE01000077">
    <property type="protein sequence ID" value="HJH50308.1"/>
    <property type="molecule type" value="Genomic_DNA"/>
</dbReference>